<name>A0A1I0R6Z3_9BACT</name>
<proteinExistence type="predicted"/>
<gene>
    <name evidence="1" type="ORF">SAMN04488122_2383</name>
</gene>
<dbReference type="InterPro" id="IPR009858">
    <property type="entry name" value="DUF1415"/>
</dbReference>
<dbReference type="AlphaFoldDB" id="A0A1I0R6Z3"/>
<dbReference type="RefSeq" id="WP_089894907.1">
    <property type="nucleotide sequence ID" value="NZ_FOJG01000001.1"/>
</dbReference>
<sequence>MIYGPEKIAQVITQTQHWVRELVIGCNFCPFASREVKRDSIRYQVSGATTLKAANDELLAECRLLDKDPAIATTLLIFPDGFPVFRDYLDLVAVTEKMIRQQKYTGIYQIAGFHPLYQFAGSSLQDAANYTNRSIYPMLHLLREEEIEKALQHYPHPEKIPERNVNFAREKGMAYMKMLRDSCLAT</sequence>
<dbReference type="Pfam" id="PF07209">
    <property type="entry name" value="DUF1415"/>
    <property type="match status" value="1"/>
</dbReference>
<reference evidence="2" key="1">
    <citation type="submission" date="2016-10" db="EMBL/GenBank/DDBJ databases">
        <authorList>
            <person name="Varghese N."/>
            <person name="Submissions S."/>
        </authorList>
    </citation>
    <scope>NUCLEOTIDE SEQUENCE [LARGE SCALE GENOMIC DNA]</scope>
    <source>
        <strain evidence="2">DSM 3695</strain>
    </source>
</reference>
<dbReference type="OrthoDB" id="277390at2"/>
<dbReference type="EMBL" id="FOJG01000001">
    <property type="protein sequence ID" value="SEW36390.1"/>
    <property type="molecule type" value="Genomic_DNA"/>
</dbReference>
<evidence type="ECO:0000313" key="2">
    <source>
        <dbReference type="Proteomes" id="UP000199310"/>
    </source>
</evidence>
<keyword evidence="2" id="KW-1185">Reference proteome</keyword>
<protein>
    <recommendedName>
        <fullName evidence="3">DUF1415 domain-containing protein</fullName>
    </recommendedName>
</protein>
<dbReference type="Proteomes" id="UP000199310">
    <property type="component" value="Unassembled WGS sequence"/>
</dbReference>
<organism evidence="1 2">
    <name type="scientific">Chitinophaga arvensicola</name>
    <dbReference type="NCBI Taxonomy" id="29529"/>
    <lineage>
        <taxon>Bacteria</taxon>
        <taxon>Pseudomonadati</taxon>
        <taxon>Bacteroidota</taxon>
        <taxon>Chitinophagia</taxon>
        <taxon>Chitinophagales</taxon>
        <taxon>Chitinophagaceae</taxon>
        <taxon>Chitinophaga</taxon>
    </lineage>
</organism>
<accession>A0A1I0R6Z3</accession>
<dbReference type="STRING" id="29529.SAMN04488122_2383"/>
<evidence type="ECO:0000313" key="1">
    <source>
        <dbReference type="EMBL" id="SEW36390.1"/>
    </source>
</evidence>
<evidence type="ECO:0008006" key="3">
    <source>
        <dbReference type="Google" id="ProtNLM"/>
    </source>
</evidence>